<evidence type="ECO:0000256" key="4">
    <source>
        <dbReference type="ARBA" id="ARBA00022989"/>
    </source>
</evidence>
<dbReference type="Pfam" id="PF18962">
    <property type="entry name" value="Por_Secre_tail"/>
    <property type="match status" value="1"/>
</dbReference>
<dbReference type="PANTHER" id="PTHR46730">
    <property type="entry name" value="POLYCYSTIN-1"/>
    <property type="match status" value="1"/>
</dbReference>
<reference evidence="8 9" key="1">
    <citation type="submission" date="2018-05" db="EMBL/GenBank/DDBJ databases">
        <title>Chitinophaga sp. nov., isolated from rhizosphere soil of Alhagi.</title>
        <authorList>
            <person name="Liu Y."/>
        </authorList>
    </citation>
    <scope>NUCLEOTIDE SEQUENCE [LARGE SCALE GENOMIC DNA]</scope>
    <source>
        <strain evidence="8 9">T22</strain>
    </source>
</reference>
<dbReference type="PANTHER" id="PTHR46730:SF4">
    <property type="entry name" value="POLYCYSTIC KIDNEY DISEASE PROTEIN 1-LIKE 1"/>
    <property type="match status" value="1"/>
</dbReference>
<keyword evidence="2" id="KW-0812">Transmembrane</keyword>
<keyword evidence="9" id="KW-1185">Reference proteome</keyword>
<gene>
    <name evidence="8" type="ORF">DLD77_00445</name>
</gene>
<dbReference type="NCBIfam" id="TIGR04183">
    <property type="entry name" value="Por_Secre_tail"/>
    <property type="match status" value="1"/>
</dbReference>
<evidence type="ECO:0000256" key="1">
    <source>
        <dbReference type="ARBA" id="ARBA00004141"/>
    </source>
</evidence>
<accession>A0ABN5LVW2</accession>
<protein>
    <recommendedName>
        <fullName evidence="7">PKD domain-containing protein</fullName>
    </recommendedName>
</protein>
<dbReference type="CDD" id="cd00146">
    <property type="entry name" value="PKD"/>
    <property type="match status" value="3"/>
</dbReference>
<feature type="domain" description="PKD" evidence="7">
    <location>
        <begin position="40"/>
        <end position="88"/>
    </location>
</feature>
<evidence type="ECO:0000313" key="8">
    <source>
        <dbReference type="EMBL" id="AWO00282.1"/>
    </source>
</evidence>
<comment type="subcellular location">
    <subcellularLocation>
        <location evidence="1">Membrane</location>
        <topology evidence="1">Multi-pass membrane protein</topology>
    </subcellularLocation>
</comment>
<evidence type="ECO:0000259" key="7">
    <source>
        <dbReference type="PROSITE" id="PS50093"/>
    </source>
</evidence>
<dbReference type="InterPro" id="IPR026444">
    <property type="entry name" value="Secre_tail"/>
</dbReference>
<sequence length="1316" mass="144555">MKKLLLGFLTSLVFCTAHAQEYSGLITYFVDKQAACDSITVTFTADTTNIRGVIGYTWILGNGDSIVAGHSMAYTYRQPGLYRPYLQVELEDGRRLNSYLLRNIEVGPLLEILNIFYSKKDEYRSFMQNIHHGLIGPKYTWSTGNTERPQYIDTPGVYMVSMEYCNKVLYDTAFAYEIPELSMEVEQIPASWDLKVRLKTPPIYPAAHTNWAFWNFGDGGGTSNVQSSVADTIIEHVYPAPGTYTVKFNSTNTYNHSRFYTQEITLVDTRFWLSLGQDTTIIYGDTILLQASNPGNGGAQFLWNTGDTLPQIRVTEAGTYSVAVSKYGRTLTDEVVVSVNDSAIARMGHNSTVGCLPLMVDFWDASVVRRGSIVSRKWKWGQDSSSVERPVYTFTSYGTHLVELEITDDQGRTSHCTDTLILQPYETLAVDLPDTAWLPDSAIPLHLEATYYPGAHYYWSRGDTGRILTIEAGTQDAPGTYILRVERCDTTITDSIIVMKSYGDPAIAYDPFVPCLPVTVQFRNVTVPGRLPLTYSWWIELDGIQIPSNGTYSDSVFSHTFEKPGLYEIGLEATTGMAYTGTRVKVRIPDTLVTAYGGTADTVLPAGGSIQLKALQEEHTTYAWSTGDTASAITVYNPGVYAVTATRCGKSDASSITVHPPDTATINLYYQQLTGQCRPFRLRFSIFGLTDTTGIRRFDWVFTDPLGLVITDSVARPERLFFTEGNYSVQLYVQYVDGRAGYGKIEIPLKEPVFTLESPFQTDTLWWCGPYPMQLNAGNPGARYQWSGGTVTGTDSLYTVTNAGMYKVRISRCSKMLTDSVYIANPPPVSLVGGTQHEFCNDDTLTLEAVFPDNWPVAWLRNGDTIPGATGKTLAVTDNAIYMISATNGNCNISSSTVTTRRITLEGQLTYARDTLFATGSSNVEAGFYYSWYFNGHPVPGYALPYYIPAETGYYQARVGNFRCLAFTDSMLITITPATPPAPEIVVDNNADQVTLSFTHPQQPEPGNEYTVQMSGSGGAFTREMEAKYTTLAVIPSTERSIDLLLNIPDSVPCSDDYRIRIISSKPADTSLLSTGFRIENMPEARINAAALNEICAGTELGLEAKAAYLWTYSWLHNGQPVAGADESGLTVTQPGEYRVVVSNGPGCTVTSGAVRLTVHTPVVPALVQRGDSLTATPAASYQWYRNGQLLDGATQATIRAPGSARYTVHTTDANGCKAVSDELSVMVTAIDPVTLEGSTVKLFPNPASGKAFLQFSAMPAPRTFVRVTNAAGLTVYTAQVSATLHELPLTGLPAGIYFVQVSTKKEKISLRLFVR</sequence>
<evidence type="ECO:0000256" key="3">
    <source>
        <dbReference type="ARBA" id="ARBA00022737"/>
    </source>
</evidence>
<evidence type="ECO:0000313" key="9">
    <source>
        <dbReference type="Proteomes" id="UP000246099"/>
    </source>
</evidence>
<name>A0ABN5LVW2_9BACT</name>
<dbReference type="SMART" id="SM00089">
    <property type="entry name" value="PKD"/>
    <property type="match status" value="3"/>
</dbReference>
<dbReference type="RefSeq" id="WP_119075526.1">
    <property type="nucleotide sequence ID" value="NZ_CP029600.1"/>
</dbReference>
<dbReference type="InterPro" id="IPR013783">
    <property type="entry name" value="Ig-like_fold"/>
</dbReference>
<evidence type="ECO:0000256" key="6">
    <source>
        <dbReference type="SAM" id="SignalP"/>
    </source>
</evidence>
<dbReference type="InterPro" id="IPR000601">
    <property type="entry name" value="PKD_dom"/>
</dbReference>
<keyword evidence="3" id="KW-0677">Repeat</keyword>
<dbReference type="Gene3D" id="2.60.40.10">
    <property type="entry name" value="Immunoglobulins"/>
    <property type="match status" value="4"/>
</dbReference>
<keyword evidence="6" id="KW-0732">Signal</keyword>
<keyword evidence="5" id="KW-0472">Membrane</keyword>
<evidence type="ECO:0000256" key="5">
    <source>
        <dbReference type="ARBA" id="ARBA00023136"/>
    </source>
</evidence>
<feature type="signal peptide" evidence="6">
    <location>
        <begin position="1"/>
        <end position="19"/>
    </location>
</feature>
<organism evidence="8 9">
    <name type="scientific">Chitinophaga alhagiae</name>
    <dbReference type="NCBI Taxonomy" id="2203219"/>
    <lineage>
        <taxon>Bacteria</taxon>
        <taxon>Pseudomonadati</taxon>
        <taxon>Bacteroidota</taxon>
        <taxon>Chitinophagia</taxon>
        <taxon>Chitinophagales</taxon>
        <taxon>Chitinophagaceae</taxon>
        <taxon>Chitinophaga</taxon>
    </lineage>
</organism>
<dbReference type="Proteomes" id="UP000246099">
    <property type="component" value="Chromosome"/>
</dbReference>
<feature type="domain" description="PKD" evidence="7">
    <location>
        <begin position="214"/>
        <end position="253"/>
    </location>
</feature>
<dbReference type="PROSITE" id="PS50093">
    <property type="entry name" value="PKD"/>
    <property type="match status" value="2"/>
</dbReference>
<dbReference type="EMBL" id="CP029600">
    <property type="protein sequence ID" value="AWO00282.1"/>
    <property type="molecule type" value="Genomic_DNA"/>
</dbReference>
<keyword evidence="4" id="KW-1133">Transmembrane helix</keyword>
<dbReference type="InterPro" id="IPR035986">
    <property type="entry name" value="PKD_dom_sf"/>
</dbReference>
<dbReference type="SUPFAM" id="SSF49299">
    <property type="entry name" value="PKD domain"/>
    <property type="match status" value="4"/>
</dbReference>
<proteinExistence type="predicted"/>
<dbReference type="InterPro" id="IPR022409">
    <property type="entry name" value="PKD/Chitinase_dom"/>
</dbReference>
<feature type="chain" id="PRO_5045825578" description="PKD domain-containing protein" evidence="6">
    <location>
        <begin position="20"/>
        <end position="1316"/>
    </location>
</feature>
<dbReference type="Pfam" id="PF18911">
    <property type="entry name" value="PKD_4"/>
    <property type="match status" value="1"/>
</dbReference>
<evidence type="ECO:0000256" key="2">
    <source>
        <dbReference type="ARBA" id="ARBA00022692"/>
    </source>
</evidence>
<dbReference type="Pfam" id="PF00801">
    <property type="entry name" value="PKD"/>
    <property type="match status" value="1"/>
</dbReference>